<comment type="pathway">
    <text evidence="2 10">Amino-acid biosynthesis; L-arginine biosynthesis [regulation].</text>
</comment>
<feature type="domain" description="Arginine repressor C-terminal" evidence="12">
    <location>
        <begin position="89"/>
        <end position="153"/>
    </location>
</feature>
<evidence type="ECO:0000256" key="1">
    <source>
        <dbReference type="ARBA" id="ARBA00004496"/>
    </source>
</evidence>
<keyword evidence="10" id="KW-0678">Repressor</keyword>
<dbReference type="Proteomes" id="UP001359469">
    <property type="component" value="Unassembled WGS sequence"/>
</dbReference>
<comment type="similarity">
    <text evidence="3 10">Belongs to the ArgR family.</text>
</comment>
<keyword evidence="8 10" id="KW-0238">DNA-binding</keyword>
<evidence type="ECO:0000259" key="12">
    <source>
        <dbReference type="Pfam" id="PF02863"/>
    </source>
</evidence>
<dbReference type="PANTHER" id="PTHR34471">
    <property type="entry name" value="ARGININE REPRESSOR"/>
    <property type="match status" value="1"/>
</dbReference>
<keyword evidence="14" id="KW-1185">Reference proteome</keyword>
<reference evidence="13 14" key="1">
    <citation type="submission" date="2024-03" db="EMBL/GenBank/DDBJ databases">
        <title>Analysis of soft rot Pectobacteriaceae population diversity in US potato growing regions between 2016 and 2022.</title>
        <authorList>
            <person name="Ma X."/>
            <person name="Zhang X."/>
            <person name="Stodghill P."/>
            <person name="Rioux R."/>
            <person name="Babler B."/>
            <person name="Shrestha S."/>
            <person name="Babler B."/>
            <person name="Rivedal H."/>
            <person name="Frost K."/>
            <person name="Hao J."/>
            <person name="Secor G."/>
            <person name="Swingle B."/>
        </authorList>
    </citation>
    <scope>NUCLEOTIDE SEQUENCE [LARGE SCALE GENOMIC DNA]</scope>
    <source>
        <strain evidence="13 14">SR64</strain>
    </source>
</reference>
<evidence type="ECO:0000256" key="4">
    <source>
        <dbReference type="ARBA" id="ARBA00021148"/>
    </source>
</evidence>
<evidence type="ECO:0000256" key="9">
    <source>
        <dbReference type="ARBA" id="ARBA00023163"/>
    </source>
</evidence>
<comment type="subcellular location">
    <subcellularLocation>
        <location evidence="1 10">Cytoplasm</location>
    </subcellularLocation>
</comment>
<evidence type="ECO:0000313" key="13">
    <source>
        <dbReference type="EMBL" id="MEI7063775.1"/>
    </source>
</evidence>
<dbReference type="SUPFAM" id="SSF55252">
    <property type="entry name" value="C-terminal domain of arginine repressor"/>
    <property type="match status" value="1"/>
</dbReference>
<dbReference type="InterPro" id="IPR020899">
    <property type="entry name" value="Arg_repress_C"/>
</dbReference>
<evidence type="ECO:0000256" key="8">
    <source>
        <dbReference type="ARBA" id="ARBA00023125"/>
    </source>
</evidence>
<dbReference type="InterPro" id="IPR036251">
    <property type="entry name" value="Arg_repress_C_sf"/>
</dbReference>
<dbReference type="RefSeq" id="WP_040002690.1">
    <property type="nucleotide sequence ID" value="NZ_CP161827.1"/>
</dbReference>
<sequence>MVKKSQTTLDKEQAQLALCQQLIIGNSYRSQEHLRQEMQRHGYRDISQSTISRLLRLLGVVKVRNAKGQKIYALGPQAQPEPDVSRPIADMVVHVEHNDEFILISVVSGYARAVARVIDHHALPEVLGVVATSNIVWIAPRDTRNILRLHRQILHTLELEPVSVYTQ</sequence>
<dbReference type="Gene3D" id="3.30.1360.40">
    <property type="match status" value="1"/>
</dbReference>
<protein>
    <recommendedName>
        <fullName evidence="4 10">Arginine repressor</fullName>
    </recommendedName>
</protein>
<dbReference type="PANTHER" id="PTHR34471:SF1">
    <property type="entry name" value="ARGININE REPRESSOR"/>
    <property type="match status" value="1"/>
</dbReference>
<evidence type="ECO:0000256" key="7">
    <source>
        <dbReference type="ARBA" id="ARBA00023015"/>
    </source>
</evidence>
<proteinExistence type="inferred from homology"/>
<evidence type="ECO:0000313" key="14">
    <source>
        <dbReference type="Proteomes" id="UP001359469"/>
    </source>
</evidence>
<keyword evidence="10" id="KW-0028">Amino-acid biosynthesis</keyword>
<dbReference type="InterPro" id="IPR036390">
    <property type="entry name" value="WH_DNA-bd_sf"/>
</dbReference>
<accession>A0ABU8JML0</accession>
<dbReference type="PRINTS" id="PR01467">
    <property type="entry name" value="ARGREPRESSOR"/>
</dbReference>
<feature type="domain" description="Arginine repressor DNA-binding" evidence="11">
    <location>
        <begin position="17"/>
        <end position="77"/>
    </location>
</feature>
<dbReference type="HAMAP" id="MF_00173">
    <property type="entry name" value="Arg_repressor"/>
    <property type="match status" value="1"/>
</dbReference>
<dbReference type="InterPro" id="IPR036388">
    <property type="entry name" value="WH-like_DNA-bd_sf"/>
</dbReference>
<dbReference type="SUPFAM" id="SSF46785">
    <property type="entry name" value="Winged helix' DNA-binding domain"/>
    <property type="match status" value="1"/>
</dbReference>
<evidence type="ECO:0000256" key="5">
    <source>
        <dbReference type="ARBA" id="ARBA00022490"/>
    </source>
</evidence>
<comment type="caution">
    <text evidence="13">The sequence shown here is derived from an EMBL/GenBank/DDBJ whole genome shotgun (WGS) entry which is preliminary data.</text>
</comment>
<keyword evidence="9 10" id="KW-0804">Transcription</keyword>
<organism evidence="13 14">
    <name type="scientific">Dickeya chrysanthemi</name>
    <name type="common">Pectobacterium chrysanthemi</name>
    <name type="synonym">Erwinia chrysanthemi</name>
    <dbReference type="NCBI Taxonomy" id="556"/>
    <lineage>
        <taxon>Bacteria</taxon>
        <taxon>Pseudomonadati</taxon>
        <taxon>Pseudomonadota</taxon>
        <taxon>Gammaproteobacteria</taxon>
        <taxon>Enterobacterales</taxon>
        <taxon>Pectobacteriaceae</taxon>
        <taxon>Dickeya</taxon>
    </lineage>
</organism>
<gene>
    <name evidence="10" type="primary">argR</name>
    <name evidence="13" type="ORF">WCU84_08915</name>
</gene>
<evidence type="ECO:0000256" key="3">
    <source>
        <dbReference type="ARBA" id="ARBA00008316"/>
    </source>
</evidence>
<keyword evidence="7 10" id="KW-0805">Transcription regulation</keyword>
<keyword evidence="6 10" id="KW-0055">Arginine biosynthesis</keyword>
<evidence type="ECO:0000256" key="6">
    <source>
        <dbReference type="ARBA" id="ARBA00022571"/>
    </source>
</evidence>
<evidence type="ECO:0000259" key="11">
    <source>
        <dbReference type="Pfam" id="PF01316"/>
    </source>
</evidence>
<dbReference type="Pfam" id="PF01316">
    <property type="entry name" value="Arg_repressor"/>
    <property type="match status" value="1"/>
</dbReference>
<dbReference type="Pfam" id="PF02863">
    <property type="entry name" value="Arg_repressor_C"/>
    <property type="match status" value="1"/>
</dbReference>
<evidence type="ECO:0000256" key="2">
    <source>
        <dbReference type="ARBA" id="ARBA00005040"/>
    </source>
</evidence>
<dbReference type="EMBL" id="JBBBOO010000005">
    <property type="protein sequence ID" value="MEI7063775.1"/>
    <property type="molecule type" value="Genomic_DNA"/>
</dbReference>
<dbReference type="Gene3D" id="1.10.10.10">
    <property type="entry name" value="Winged helix-like DNA-binding domain superfamily/Winged helix DNA-binding domain"/>
    <property type="match status" value="1"/>
</dbReference>
<evidence type="ECO:0000256" key="10">
    <source>
        <dbReference type="HAMAP-Rule" id="MF_00173"/>
    </source>
</evidence>
<dbReference type="InterPro" id="IPR020900">
    <property type="entry name" value="Arg_repress_DNA-bd"/>
</dbReference>
<name>A0ABU8JML0_DICCH</name>
<dbReference type="InterPro" id="IPR001669">
    <property type="entry name" value="Arg_repress"/>
</dbReference>
<comment type="function">
    <text evidence="10">Regulates arginine biosynthesis genes.</text>
</comment>
<keyword evidence="5 10" id="KW-0963">Cytoplasm</keyword>